<proteinExistence type="predicted"/>
<sequence>MLDLSQKIPKSQHVDFPSVYQCIQQLAIPLIVSSLSGTPQARGPHCY</sequence>
<name>A0A0E9XHD5_ANGAN</name>
<organism evidence="1">
    <name type="scientific">Anguilla anguilla</name>
    <name type="common">European freshwater eel</name>
    <name type="synonym">Muraena anguilla</name>
    <dbReference type="NCBI Taxonomy" id="7936"/>
    <lineage>
        <taxon>Eukaryota</taxon>
        <taxon>Metazoa</taxon>
        <taxon>Chordata</taxon>
        <taxon>Craniata</taxon>
        <taxon>Vertebrata</taxon>
        <taxon>Euteleostomi</taxon>
        <taxon>Actinopterygii</taxon>
        <taxon>Neopterygii</taxon>
        <taxon>Teleostei</taxon>
        <taxon>Anguilliformes</taxon>
        <taxon>Anguillidae</taxon>
        <taxon>Anguilla</taxon>
    </lineage>
</organism>
<protein>
    <submittedName>
        <fullName evidence="1">Uncharacterized protein</fullName>
    </submittedName>
</protein>
<accession>A0A0E9XHD5</accession>
<reference evidence="1" key="2">
    <citation type="journal article" date="2015" name="Fish Shellfish Immunol.">
        <title>Early steps in the European eel (Anguilla anguilla)-Vibrio vulnificus interaction in the gills: Role of the RtxA13 toxin.</title>
        <authorList>
            <person name="Callol A."/>
            <person name="Pajuelo D."/>
            <person name="Ebbesson L."/>
            <person name="Teles M."/>
            <person name="MacKenzie S."/>
            <person name="Amaro C."/>
        </authorList>
    </citation>
    <scope>NUCLEOTIDE SEQUENCE</scope>
</reference>
<dbReference type="EMBL" id="GBXM01006503">
    <property type="protein sequence ID" value="JAI02075.1"/>
    <property type="molecule type" value="Transcribed_RNA"/>
</dbReference>
<evidence type="ECO:0000313" key="1">
    <source>
        <dbReference type="EMBL" id="JAI02075.1"/>
    </source>
</evidence>
<dbReference type="AlphaFoldDB" id="A0A0E9XHD5"/>
<reference evidence="1" key="1">
    <citation type="submission" date="2014-11" db="EMBL/GenBank/DDBJ databases">
        <authorList>
            <person name="Amaro Gonzalez C."/>
        </authorList>
    </citation>
    <scope>NUCLEOTIDE SEQUENCE</scope>
</reference>